<comment type="caution">
    <text evidence="8">The sequence shown here is derived from an EMBL/GenBank/DDBJ whole genome shotgun (WGS) entry which is preliminary data.</text>
</comment>
<accession>A0A8J6C1N7</accession>
<evidence type="ECO:0000256" key="4">
    <source>
        <dbReference type="ARBA" id="ARBA00023163"/>
    </source>
</evidence>
<dbReference type="InterPro" id="IPR036955">
    <property type="entry name" value="AP2/ERF_dom_sf"/>
</dbReference>
<evidence type="ECO:0000259" key="7">
    <source>
        <dbReference type="PROSITE" id="PS51032"/>
    </source>
</evidence>
<dbReference type="PROSITE" id="PS51032">
    <property type="entry name" value="AP2_ERF"/>
    <property type="match status" value="1"/>
</dbReference>
<feature type="region of interest" description="Disordered" evidence="6">
    <location>
        <begin position="920"/>
        <end position="984"/>
    </location>
</feature>
<keyword evidence="2" id="KW-0805">Transcription regulation</keyword>
<comment type="subcellular location">
    <subcellularLocation>
        <location evidence="1">Nucleus</location>
    </subcellularLocation>
</comment>
<gene>
    <name evidence="8" type="ORF">KFE25_006537</name>
</gene>
<dbReference type="AlphaFoldDB" id="A0A8J6C1N7"/>
<feature type="domain" description="AP2/ERF" evidence="7">
    <location>
        <begin position="596"/>
        <end position="661"/>
    </location>
</feature>
<dbReference type="Proteomes" id="UP000751190">
    <property type="component" value="Unassembled WGS sequence"/>
</dbReference>
<protein>
    <recommendedName>
        <fullName evidence="7">AP2/ERF domain-containing protein</fullName>
    </recommendedName>
</protein>
<organism evidence="8 9">
    <name type="scientific">Diacronema lutheri</name>
    <name type="common">Unicellular marine alga</name>
    <name type="synonym">Monochrysis lutheri</name>
    <dbReference type="NCBI Taxonomy" id="2081491"/>
    <lineage>
        <taxon>Eukaryota</taxon>
        <taxon>Haptista</taxon>
        <taxon>Haptophyta</taxon>
        <taxon>Pavlovophyceae</taxon>
        <taxon>Pavlovales</taxon>
        <taxon>Pavlovaceae</taxon>
        <taxon>Diacronema</taxon>
    </lineage>
</organism>
<feature type="compositionally biased region" description="Basic and acidic residues" evidence="6">
    <location>
        <begin position="972"/>
        <end position="984"/>
    </location>
</feature>
<name>A0A8J6C1N7_DIALT</name>
<evidence type="ECO:0000256" key="1">
    <source>
        <dbReference type="ARBA" id="ARBA00004123"/>
    </source>
</evidence>
<proteinExistence type="predicted"/>
<dbReference type="EMBL" id="JAGTXO010000045">
    <property type="protein sequence ID" value="KAG8458992.1"/>
    <property type="molecule type" value="Genomic_DNA"/>
</dbReference>
<keyword evidence="4" id="KW-0804">Transcription</keyword>
<keyword evidence="9" id="KW-1185">Reference proteome</keyword>
<evidence type="ECO:0000313" key="9">
    <source>
        <dbReference type="Proteomes" id="UP000751190"/>
    </source>
</evidence>
<dbReference type="GO" id="GO:0003677">
    <property type="term" value="F:DNA binding"/>
    <property type="evidence" value="ECO:0007669"/>
    <property type="project" value="UniProtKB-KW"/>
</dbReference>
<evidence type="ECO:0000256" key="3">
    <source>
        <dbReference type="ARBA" id="ARBA00023125"/>
    </source>
</evidence>
<dbReference type="InterPro" id="IPR001471">
    <property type="entry name" value="AP2/ERF_dom"/>
</dbReference>
<dbReference type="GO" id="GO:0005634">
    <property type="term" value="C:nucleus"/>
    <property type="evidence" value="ECO:0007669"/>
    <property type="project" value="UniProtKB-SubCell"/>
</dbReference>
<dbReference type="InterPro" id="IPR016177">
    <property type="entry name" value="DNA-bd_dom_sf"/>
</dbReference>
<evidence type="ECO:0000256" key="6">
    <source>
        <dbReference type="SAM" id="MobiDB-lite"/>
    </source>
</evidence>
<dbReference type="GO" id="GO:0003700">
    <property type="term" value="F:DNA-binding transcription factor activity"/>
    <property type="evidence" value="ECO:0007669"/>
    <property type="project" value="InterPro"/>
</dbReference>
<evidence type="ECO:0000256" key="2">
    <source>
        <dbReference type="ARBA" id="ARBA00023015"/>
    </source>
</evidence>
<reference evidence="8" key="1">
    <citation type="submission" date="2021-05" db="EMBL/GenBank/DDBJ databases">
        <title>The genome of the haptophyte Pavlova lutheri (Diacronema luteri, Pavlovales) - a model for lipid biosynthesis in eukaryotic algae.</title>
        <authorList>
            <person name="Hulatt C.J."/>
            <person name="Posewitz M.C."/>
        </authorList>
    </citation>
    <scope>NUCLEOTIDE SEQUENCE</scope>
    <source>
        <strain evidence="8">NIVA-4/92</strain>
    </source>
</reference>
<keyword evidence="3" id="KW-0238">DNA-binding</keyword>
<dbReference type="Gene3D" id="3.30.730.10">
    <property type="entry name" value="AP2/ERF domain"/>
    <property type="match status" value="1"/>
</dbReference>
<keyword evidence="5" id="KW-0539">Nucleus</keyword>
<sequence>MSVGRGDEPQRGELVLVQRAAGPPVESILLACAGGGDEFVYVQPLGGGDSVSVRASAVSRLQQAASESVPRGLEPGARVVILATSVHAAPSDGSVLDVRTSVGEADEALRFQVLLESGAADWYTLEQLRPAKRGRADVVDCDSSIDERLLGDHVSPAAVDARPAALAACACAGGVAERQSAPCCGGGGGAARAVSDGVGNNGCKVPSMASGAPPLAAAPMPPRERCATCSHEFTRADVVAPDGQLLLDCAVLRSSDELDDTLFCAQCARPLLRAVTSEHALASALGALGLELTEAARVDYPSPPAHAPADVAKRLGAADGAAGALASRAMDCNVPAGAPSLYPLPATRAPATQLEIAAAVRVAHGGGAAGSSVENATCVGPHAVTRGAWPPRALANIVAAAAAPASAAPLPPSPSSSSRWLALRLSPSIGPGARATFSLDGGRSAFELDAPADYSAGELLCVELGAAEAKVRTPPSPCAGDDGDGDVQPDAGAPVAARGADDGPCAVGALAGERDAPGSPSPLDPNKSDGAATIVTVAPPAVLPRPIVKVARSDATHAPPVSRRRVISSNLVHWLTSLKEGETCPELIVSHKTESGYKGVTRCQPLGKRGRHKWQAQMCISARVIHLGSYEDPKTAAQAYTLAQHRVRTLSDQEISQLLPPSLTTARNAQLQLAQQQRAAATRHMPMCATQMRAMAAAHGVGAMGPTGCCPAGSWMCCCCNAPPSHAGRSHYHPAGSMGAYAQPADAHAYAQPADAHAFGGHHGAPGGHVGAHCGPPPLHLACMPPHGTHAADAAAAAAAAQHGGYAPTTHSIFIPAPPGGFAHYAASYCAGGAYAPGPTHQPPPDCYYTGPTSCYGSAAAAGAAPAVGYDRVPPPGCDADMRSCGAHGAAGSYCMDVHAPQPVAGLGLHVPAPLAVRAQPSQMSVHASPPPLPPPPPQQQPPAQPAQPVQQQTSPYEYYWGSTQTQQPPPSHDHTRAQGDDCT</sequence>
<evidence type="ECO:0000256" key="5">
    <source>
        <dbReference type="ARBA" id="ARBA00023242"/>
    </source>
</evidence>
<evidence type="ECO:0000313" key="8">
    <source>
        <dbReference type="EMBL" id="KAG8458992.1"/>
    </source>
</evidence>
<dbReference type="SUPFAM" id="SSF54171">
    <property type="entry name" value="DNA-binding domain"/>
    <property type="match status" value="1"/>
</dbReference>
<feature type="compositionally biased region" description="Pro residues" evidence="6">
    <location>
        <begin position="929"/>
        <end position="946"/>
    </location>
</feature>
<feature type="region of interest" description="Disordered" evidence="6">
    <location>
        <begin position="471"/>
        <end position="528"/>
    </location>
</feature>